<organism evidence="3 4">
    <name type="scientific">Penicillium daleae</name>
    <dbReference type="NCBI Taxonomy" id="63821"/>
    <lineage>
        <taxon>Eukaryota</taxon>
        <taxon>Fungi</taxon>
        <taxon>Dikarya</taxon>
        <taxon>Ascomycota</taxon>
        <taxon>Pezizomycotina</taxon>
        <taxon>Eurotiomycetes</taxon>
        <taxon>Eurotiomycetidae</taxon>
        <taxon>Eurotiales</taxon>
        <taxon>Aspergillaceae</taxon>
        <taxon>Penicillium</taxon>
    </lineage>
</organism>
<proteinExistence type="predicted"/>
<feature type="signal peptide" evidence="2">
    <location>
        <begin position="1"/>
        <end position="23"/>
    </location>
</feature>
<reference evidence="3" key="2">
    <citation type="journal article" date="2023" name="IMA Fungus">
        <title>Comparative genomic study of the Penicillium genus elucidates a diverse pangenome and 15 lateral gene transfer events.</title>
        <authorList>
            <person name="Petersen C."/>
            <person name="Sorensen T."/>
            <person name="Nielsen M.R."/>
            <person name="Sondergaard T.E."/>
            <person name="Sorensen J.L."/>
            <person name="Fitzpatrick D.A."/>
            <person name="Frisvad J.C."/>
            <person name="Nielsen K.L."/>
        </authorList>
    </citation>
    <scope>NUCLEOTIDE SEQUENCE</scope>
    <source>
        <strain evidence="3">IBT 16125</strain>
    </source>
</reference>
<feature type="chain" id="PRO_5041980058" description="Secreted protein" evidence="2">
    <location>
        <begin position="24"/>
        <end position="74"/>
    </location>
</feature>
<keyword evidence="2" id="KW-0732">Signal</keyword>
<protein>
    <recommendedName>
        <fullName evidence="5">Secreted protein</fullName>
    </recommendedName>
</protein>
<dbReference type="EMBL" id="JAPVEA010000001">
    <property type="protein sequence ID" value="KAJ5465270.1"/>
    <property type="molecule type" value="Genomic_DNA"/>
</dbReference>
<gene>
    <name evidence="3" type="ORF">N7458_000956</name>
</gene>
<reference evidence="3" key="1">
    <citation type="submission" date="2022-12" db="EMBL/GenBank/DDBJ databases">
        <authorList>
            <person name="Petersen C."/>
        </authorList>
    </citation>
    <scope>NUCLEOTIDE SEQUENCE</scope>
    <source>
        <strain evidence="3">IBT 16125</strain>
    </source>
</reference>
<accession>A0AAD6CHS0</accession>
<keyword evidence="4" id="KW-1185">Reference proteome</keyword>
<dbReference type="GeneID" id="81594593"/>
<evidence type="ECO:0000313" key="4">
    <source>
        <dbReference type="Proteomes" id="UP001213681"/>
    </source>
</evidence>
<comment type="caution">
    <text evidence="3">The sequence shown here is derived from an EMBL/GenBank/DDBJ whole genome shotgun (WGS) entry which is preliminary data.</text>
</comment>
<evidence type="ECO:0000313" key="3">
    <source>
        <dbReference type="EMBL" id="KAJ5465270.1"/>
    </source>
</evidence>
<sequence>MKILDVIACSASIAALLPGVALGAPKDAKPLHSLESAQNPESNWKEEPVPGWAPSSNEEDIPPEDEPTYVEVKA</sequence>
<feature type="region of interest" description="Disordered" evidence="1">
    <location>
        <begin position="31"/>
        <end position="74"/>
    </location>
</feature>
<feature type="compositionally biased region" description="Acidic residues" evidence="1">
    <location>
        <begin position="57"/>
        <end position="68"/>
    </location>
</feature>
<dbReference type="RefSeq" id="XP_056772117.1">
    <property type="nucleotide sequence ID" value="XM_056904350.1"/>
</dbReference>
<evidence type="ECO:0000256" key="2">
    <source>
        <dbReference type="SAM" id="SignalP"/>
    </source>
</evidence>
<dbReference type="Proteomes" id="UP001213681">
    <property type="component" value="Unassembled WGS sequence"/>
</dbReference>
<dbReference type="AlphaFoldDB" id="A0AAD6CHS0"/>
<evidence type="ECO:0008006" key="5">
    <source>
        <dbReference type="Google" id="ProtNLM"/>
    </source>
</evidence>
<evidence type="ECO:0000256" key="1">
    <source>
        <dbReference type="SAM" id="MobiDB-lite"/>
    </source>
</evidence>
<name>A0AAD6CHS0_9EURO</name>